<dbReference type="InterPro" id="IPR050646">
    <property type="entry name" value="Cas1"/>
</dbReference>
<keyword evidence="2" id="KW-0479">Metal-binding</keyword>
<evidence type="ECO:0000256" key="7">
    <source>
        <dbReference type="ARBA" id="ARBA00023125"/>
    </source>
</evidence>
<dbReference type="EMBL" id="JAAYEE010000267">
    <property type="protein sequence ID" value="NLW36561.1"/>
    <property type="molecule type" value="Genomic_DNA"/>
</dbReference>
<evidence type="ECO:0008006" key="12">
    <source>
        <dbReference type="Google" id="ProtNLM"/>
    </source>
</evidence>
<evidence type="ECO:0000256" key="3">
    <source>
        <dbReference type="ARBA" id="ARBA00022759"/>
    </source>
</evidence>
<dbReference type="GO" id="GO:0004519">
    <property type="term" value="F:endonuclease activity"/>
    <property type="evidence" value="ECO:0007669"/>
    <property type="project" value="UniProtKB-KW"/>
</dbReference>
<sequence length="274" mass="32141">MDRTLYLNEKKGLAVIRDGPSLWIREKDKAGIRVPARLINMVFIIGNIRMDAGTIALFAENNTPVTLMNRRGDAIAVVMPYNHQSPDHHEEQRRFLRQEGHLDTFREWTSSMRRETQLLVMKKIDWETAQTFLAKGFREKDYTNIVDARRLSKAEEWKTVHEIARNFLMEMVVREIVASDLDPHMGILNREHNFGFALDLYHIIEPETDLLAVQFFTSCRWHDFTVRTNNGSTLSKEGWKNIVQRFENRKKVLAQRMDGIIRGYFDLLRYTAVS</sequence>
<dbReference type="GO" id="GO:0043571">
    <property type="term" value="P:maintenance of CRISPR repeat elements"/>
    <property type="evidence" value="ECO:0007669"/>
    <property type="project" value="InterPro"/>
</dbReference>
<evidence type="ECO:0000256" key="9">
    <source>
        <dbReference type="ARBA" id="ARBA00038592"/>
    </source>
</evidence>
<evidence type="ECO:0000256" key="2">
    <source>
        <dbReference type="ARBA" id="ARBA00022723"/>
    </source>
</evidence>
<dbReference type="GO" id="GO:0016787">
    <property type="term" value="F:hydrolase activity"/>
    <property type="evidence" value="ECO:0007669"/>
    <property type="project" value="UniProtKB-KW"/>
</dbReference>
<evidence type="ECO:0000256" key="4">
    <source>
        <dbReference type="ARBA" id="ARBA00022801"/>
    </source>
</evidence>
<comment type="caution">
    <text evidence="10">The sequence shown here is derived from an EMBL/GenBank/DDBJ whole genome shotgun (WGS) entry which is preliminary data.</text>
</comment>
<keyword evidence="8" id="KW-0464">Manganese</keyword>
<evidence type="ECO:0000256" key="6">
    <source>
        <dbReference type="ARBA" id="ARBA00023118"/>
    </source>
</evidence>
<reference evidence="10" key="1">
    <citation type="journal article" date="2020" name="Biotechnol. Biofuels">
        <title>New insights from the biogas microbiome by comprehensive genome-resolved metagenomics of nearly 1600 species originating from multiple anaerobic digesters.</title>
        <authorList>
            <person name="Campanaro S."/>
            <person name="Treu L."/>
            <person name="Rodriguez-R L.M."/>
            <person name="Kovalovszki A."/>
            <person name="Ziels R.M."/>
            <person name="Maus I."/>
            <person name="Zhu X."/>
            <person name="Kougias P.G."/>
            <person name="Basile A."/>
            <person name="Luo G."/>
            <person name="Schluter A."/>
            <person name="Konstantinidis K.T."/>
            <person name="Angelidaki I."/>
        </authorList>
    </citation>
    <scope>NUCLEOTIDE SEQUENCE</scope>
    <source>
        <strain evidence="10">AS06rmzACSIP_7</strain>
    </source>
</reference>
<keyword evidence="3" id="KW-0255">Endonuclease</keyword>
<evidence type="ECO:0000256" key="8">
    <source>
        <dbReference type="ARBA" id="ARBA00023211"/>
    </source>
</evidence>
<dbReference type="Proteomes" id="UP000777265">
    <property type="component" value="Unassembled WGS sequence"/>
</dbReference>
<reference evidence="10" key="2">
    <citation type="submission" date="2020-01" db="EMBL/GenBank/DDBJ databases">
        <authorList>
            <person name="Campanaro S."/>
        </authorList>
    </citation>
    <scope>NUCLEOTIDE SEQUENCE</scope>
    <source>
        <strain evidence="10">AS06rmzACSIP_7</strain>
    </source>
</reference>
<dbReference type="Gene3D" id="1.20.120.920">
    <property type="entry name" value="CRISPR-associated endonuclease Cas1, C-terminal domain"/>
    <property type="match status" value="1"/>
</dbReference>
<dbReference type="PANTHER" id="PTHR34353:SF2">
    <property type="entry name" value="CRISPR-ASSOCIATED ENDONUCLEASE CAS1 1"/>
    <property type="match status" value="1"/>
</dbReference>
<keyword evidence="1" id="KW-0540">Nuclease</keyword>
<comment type="subunit">
    <text evidence="9">Homodimer, forms a heterotetramer with a Cas2 homodimer.</text>
</comment>
<evidence type="ECO:0000313" key="11">
    <source>
        <dbReference type="Proteomes" id="UP000777265"/>
    </source>
</evidence>
<dbReference type="InterPro" id="IPR042211">
    <property type="entry name" value="CRISPR-assoc_Cas1_N"/>
</dbReference>
<dbReference type="InterPro" id="IPR002729">
    <property type="entry name" value="CRISPR-assoc_Cas1"/>
</dbReference>
<dbReference type="Gene3D" id="3.100.10.20">
    <property type="entry name" value="CRISPR-associated endonuclease Cas1, N-terminal domain"/>
    <property type="match status" value="1"/>
</dbReference>
<gene>
    <name evidence="10" type="ORF">GXY80_13955</name>
</gene>
<name>A0A971M7D1_9BACT</name>
<dbReference type="AlphaFoldDB" id="A0A971M7D1"/>
<evidence type="ECO:0000256" key="5">
    <source>
        <dbReference type="ARBA" id="ARBA00022842"/>
    </source>
</evidence>
<dbReference type="GO" id="GO:0003677">
    <property type="term" value="F:DNA binding"/>
    <property type="evidence" value="ECO:0007669"/>
    <property type="project" value="UniProtKB-KW"/>
</dbReference>
<keyword evidence="4" id="KW-0378">Hydrolase</keyword>
<dbReference type="PANTHER" id="PTHR34353">
    <property type="entry name" value="CRISPR-ASSOCIATED ENDONUCLEASE CAS1 1"/>
    <property type="match status" value="1"/>
</dbReference>
<dbReference type="GO" id="GO:0046872">
    <property type="term" value="F:metal ion binding"/>
    <property type="evidence" value="ECO:0007669"/>
    <property type="project" value="UniProtKB-KW"/>
</dbReference>
<organism evidence="10 11">
    <name type="scientific">Syntrophorhabdus aromaticivorans</name>
    <dbReference type="NCBI Taxonomy" id="328301"/>
    <lineage>
        <taxon>Bacteria</taxon>
        <taxon>Pseudomonadati</taxon>
        <taxon>Thermodesulfobacteriota</taxon>
        <taxon>Syntrophorhabdia</taxon>
        <taxon>Syntrophorhabdales</taxon>
        <taxon>Syntrophorhabdaceae</taxon>
        <taxon>Syntrophorhabdus</taxon>
    </lineage>
</organism>
<dbReference type="Pfam" id="PF01867">
    <property type="entry name" value="Cas_Cas1"/>
    <property type="match status" value="2"/>
</dbReference>
<keyword evidence="6" id="KW-0051">Antiviral defense</keyword>
<protein>
    <recommendedName>
        <fullName evidence="12">CRISPR-associated endonuclease Cas1</fullName>
    </recommendedName>
</protein>
<keyword evidence="7" id="KW-0238">DNA-binding</keyword>
<keyword evidence="5" id="KW-0460">Magnesium</keyword>
<evidence type="ECO:0000256" key="1">
    <source>
        <dbReference type="ARBA" id="ARBA00022722"/>
    </source>
</evidence>
<dbReference type="InterPro" id="IPR042206">
    <property type="entry name" value="CRISPR-assoc_Cas1_C"/>
</dbReference>
<accession>A0A971M7D1</accession>
<evidence type="ECO:0000313" key="10">
    <source>
        <dbReference type="EMBL" id="NLW36561.1"/>
    </source>
</evidence>
<proteinExistence type="predicted"/>
<dbReference type="GO" id="GO:0051607">
    <property type="term" value="P:defense response to virus"/>
    <property type="evidence" value="ECO:0007669"/>
    <property type="project" value="UniProtKB-KW"/>
</dbReference>